<keyword evidence="2" id="KW-1015">Disulfide bond</keyword>
<evidence type="ECO:0000256" key="3">
    <source>
        <dbReference type="PROSITE-ProRule" id="PRU00059"/>
    </source>
</evidence>
<dbReference type="SUPFAM" id="SSF49854">
    <property type="entry name" value="Spermadhesin, CUB domain"/>
    <property type="match status" value="1"/>
</dbReference>
<dbReference type="Pfam" id="PF00431">
    <property type="entry name" value="CUB"/>
    <property type="match status" value="1"/>
</dbReference>
<dbReference type="PANTHER" id="PTHR24251">
    <property type="entry name" value="OVOCHYMASE-RELATED"/>
    <property type="match status" value="1"/>
</dbReference>
<dbReference type="PROSITE" id="PS01180">
    <property type="entry name" value="CUB"/>
    <property type="match status" value="1"/>
</dbReference>
<dbReference type="OMA" id="WHIHAPP"/>
<dbReference type="Gene3D" id="2.60.120.290">
    <property type="entry name" value="Spermadhesin, CUB domain"/>
    <property type="match status" value="1"/>
</dbReference>
<gene>
    <name evidence="5" type="ORF">NEMVEDRAFT_v1g126005</name>
</gene>
<evidence type="ECO:0000259" key="4">
    <source>
        <dbReference type="PROSITE" id="PS01180"/>
    </source>
</evidence>
<feature type="non-terminal residue" evidence="5">
    <location>
        <position position="1"/>
    </location>
</feature>
<evidence type="ECO:0000256" key="2">
    <source>
        <dbReference type="ARBA" id="ARBA00023157"/>
    </source>
</evidence>
<evidence type="ECO:0000313" key="5">
    <source>
        <dbReference type="EMBL" id="EDO34406.1"/>
    </source>
</evidence>
<feature type="domain" description="CUB" evidence="4">
    <location>
        <begin position="1"/>
        <end position="106"/>
    </location>
</feature>
<dbReference type="eggNOG" id="KOG4292">
    <property type="taxonomic scope" value="Eukaryota"/>
</dbReference>
<organism evidence="5 6">
    <name type="scientific">Nematostella vectensis</name>
    <name type="common">Starlet sea anemone</name>
    <dbReference type="NCBI Taxonomy" id="45351"/>
    <lineage>
        <taxon>Eukaryota</taxon>
        <taxon>Metazoa</taxon>
        <taxon>Cnidaria</taxon>
        <taxon>Anthozoa</taxon>
        <taxon>Hexacorallia</taxon>
        <taxon>Actiniaria</taxon>
        <taxon>Edwardsiidae</taxon>
        <taxon>Nematostella</taxon>
    </lineage>
</organism>
<dbReference type="CDD" id="cd00041">
    <property type="entry name" value="CUB"/>
    <property type="match status" value="1"/>
</dbReference>
<comment type="caution">
    <text evidence="3">Lacks conserved residue(s) required for the propagation of feature annotation.</text>
</comment>
<dbReference type="STRING" id="45351.A7SPG9"/>
<dbReference type="SMART" id="SM00042">
    <property type="entry name" value="CUB"/>
    <property type="match status" value="1"/>
</dbReference>
<keyword evidence="6" id="KW-1185">Reference proteome</keyword>
<protein>
    <recommendedName>
        <fullName evidence="4">CUB domain-containing protein</fullName>
    </recommendedName>
</protein>
<dbReference type="InterPro" id="IPR000859">
    <property type="entry name" value="CUB_dom"/>
</dbReference>
<dbReference type="PANTHER" id="PTHR24251:SF50">
    <property type="entry name" value="ATTRACTIN-LIKE 1A"/>
    <property type="match status" value="1"/>
</dbReference>
<dbReference type="EMBL" id="DS469733">
    <property type="protein sequence ID" value="EDO34406.1"/>
    <property type="molecule type" value="Genomic_DNA"/>
</dbReference>
<proteinExistence type="predicted"/>
<sequence>SSGNLTSPYYPGYYITDISYTWHIHAPPGHVIRIYFTDFALEEHVTCSKDNVVVYDGADVTSLLLGRYCGYVYPQLIQSASNDVTIVFSSDENFVHRGFSLHYLFIERK</sequence>
<evidence type="ECO:0000313" key="6">
    <source>
        <dbReference type="Proteomes" id="UP000001593"/>
    </source>
</evidence>
<dbReference type="InParanoid" id="A7SPG9"/>
<evidence type="ECO:0000256" key="1">
    <source>
        <dbReference type="ARBA" id="ARBA00022737"/>
    </source>
</evidence>
<dbReference type="AlphaFoldDB" id="A7SPG9"/>
<accession>A7SPG9</accession>
<dbReference type="FunFam" id="2.60.120.290:FF:000013">
    <property type="entry name" value="Membrane frizzled-related protein"/>
    <property type="match status" value="1"/>
</dbReference>
<reference evidence="5 6" key="1">
    <citation type="journal article" date="2007" name="Science">
        <title>Sea anemone genome reveals ancestral eumetazoan gene repertoire and genomic organization.</title>
        <authorList>
            <person name="Putnam N.H."/>
            <person name="Srivastava M."/>
            <person name="Hellsten U."/>
            <person name="Dirks B."/>
            <person name="Chapman J."/>
            <person name="Salamov A."/>
            <person name="Terry A."/>
            <person name="Shapiro H."/>
            <person name="Lindquist E."/>
            <person name="Kapitonov V.V."/>
            <person name="Jurka J."/>
            <person name="Genikhovich G."/>
            <person name="Grigoriev I.V."/>
            <person name="Lucas S.M."/>
            <person name="Steele R.E."/>
            <person name="Finnerty J.R."/>
            <person name="Technau U."/>
            <person name="Martindale M.Q."/>
            <person name="Rokhsar D.S."/>
        </authorList>
    </citation>
    <scope>NUCLEOTIDE SEQUENCE [LARGE SCALE GENOMIC DNA]</scope>
    <source>
        <strain evidence="6">CH2 X CH6</strain>
    </source>
</reference>
<dbReference type="Proteomes" id="UP000001593">
    <property type="component" value="Unassembled WGS sequence"/>
</dbReference>
<dbReference type="HOGENOM" id="CLU_103588_4_0_1"/>
<dbReference type="PhylomeDB" id="A7SPG9"/>
<keyword evidence="1" id="KW-0677">Repeat</keyword>
<dbReference type="InterPro" id="IPR035914">
    <property type="entry name" value="Sperma_CUB_dom_sf"/>
</dbReference>
<name>A7SPG9_NEMVE</name>